<dbReference type="GO" id="GO:0006508">
    <property type="term" value="P:proteolysis"/>
    <property type="evidence" value="ECO:0007669"/>
    <property type="project" value="UniProtKB-KW"/>
</dbReference>
<evidence type="ECO:0000313" key="3">
    <source>
        <dbReference type="Proteomes" id="UP000388235"/>
    </source>
</evidence>
<keyword evidence="2" id="KW-0645">Protease</keyword>
<dbReference type="RefSeq" id="WP_153714462.1">
    <property type="nucleotide sequence ID" value="NZ_CP045871.1"/>
</dbReference>
<sequence length="135" mass="14577">MNSSRPYLLRGLYEWMLDNDATPHIMVDETQYGVQVPAGFGQDGMVVLSLSPSAVRDLSITNTDLSFSARFAGKPENVWVPMAAVKGIFSKETGEGMQFLTEPGDPPAGVEPEGADADPDDEPPTPSRPGLRIVR</sequence>
<dbReference type="InterPro" id="IPR036760">
    <property type="entry name" value="SspB-like_sf"/>
</dbReference>
<dbReference type="PIRSF" id="PIRSF005276">
    <property type="entry name" value="SspB"/>
    <property type="match status" value="1"/>
</dbReference>
<organism evidence="2 3">
    <name type="scientific">Litorivicinus lipolyticus</name>
    <dbReference type="NCBI Taxonomy" id="418701"/>
    <lineage>
        <taxon>Bacteria</taxon>
        <taxon>Pseudomonadati</taxon>
        <taxon>Pseudomonadota</taxon>
        <taxon>Gammaproteobacteria</taxon>
        <taxon>Oceanospirillales</taxon>
        <taxon>Litorivicinaceae</taxon>
        <taxon>Litorivicinus</taxon>
    </lineage>
</organism>
<feature type="compositionally biased region" description="Acidic residues" evidence="1">
    <location>
        <begin position="113"/>
        <end position="123"/>
    </location>
</feature>
<keyword evidence="2" id="KW-0378">Hydrolase</keyword>
<name>A0A5Q2Q8F7_9GAMM</name>
<dbReference type="Pfam" id="PF04386">
    <property type="entry name" value="SspB"/>
    <property type="match status" value="1"/>
</dbReference>
<proteinExistence type="predicted"/>
<evidence type="ECO:0000313" key="2">
    <source>
        <dbReference type="EMBL" id="QGG80959.1"/>
    </source>
</evidence>
<dbReference type="GO" id="GO:0045732">
    <property type="term" value="P:positive regulation of protein catabolic process"/>
    <property type="evidence" value="ECO:0007669"/>
    <property type="project" value="TreeGrafter"/>
</dbReference>
<dbReference type="GO" id="GO:0005829">
    <property type="term" value="C:cytosol"/>
    <property type="evidence" value="ECO:0007669"/>
    <property type="project" value="TreeGrafter"/>
</dbReference>
<dbReference type="NCBIfam" id="NF008769">
    <property type="entry name" value="PRK11798.2-5"/>
    <property type="match status" value="1"/>
</dbReference>
<dbReference type="KEGG" id="llp:GH975_10410"/>
<reference evidence="2 3" key="1">
    <citation type="submission" date="2019-11" db="EMBL/GenBank/DDBJ databases">
        <authorList>
            <person name="Khan S.A."/>
            <person name="Jeon C.O."/>
            <person name="Chun B.H."/>
        </authorList>
    </citation>
    <scope>NUCLEOTIDE SEQUENCE [LARGE SCALE GENOMIC DNA]</scope>
    <source>
        <strain evidence="2 3">IMCC 1097</strain>
    </source>
</reference>
<dbReference type="Gene3D" id="2.30.30.220">
    <property type="entry name" value="SspB-like"/>
    <property type="match status" value="1"/>
</dbReference>
<dbReference type="GO" id="GO:0005840">
    <property type="term" value="C:ribosome"/>
    <property type="evidence" value="ECO:0007669"/>
    <property type="project" value="TreeGrafter"/>
</dbReference>
<accession>A0A5Q2Q8F7</accession>
<dbReference type="SUPFAM" id="SSF101738">
    <property type="entry name" value="SspB-like"/>
    <property type="match status" value="1"/>
</dbReference>
<dbReference type="EMBL" id="CP045871">
    <property type="protein sequence ID" value="QGG80959.1"/>
    <property type="molecule type" value="Genomic_DNA"/>
</dbReference>
<evidence type="ECO:0000256" key="1">
    <source>
        <dbReference type="SAM" id="MobiDB-lite"/>
    </source>
</evidence>
<feature type="region of interest" description="Disordered" evidence="1">
    <location>
        <begin position="94"/>
        <end position="135"/>
    </location>
</feature>
<keyword evidence="3" id="KW-1185">Reference proteome</keyword>
<protein>
    <submittedName>
        <fullName evidence="2">ClpXP protease specificity-enhancing factor</fullName>
    </submittedName>
</protein>
<dbReference type="GO" id="GO:0008233">
    <property type="term" value="F:peptidase activity"/>
    <property type="evidence" value="ECO:0007669"/>
    <property type="project" value="UniProtKB-KW"/>
</dbReference>
<dbReference type="AlphaFoldDB" id="A0A5Q2Q8F7"/>
<dbReference type="PANTHER" id="PTHR37486:SF1">
    <property type="entry name" value="STRINGENT STARVATION PROTEIN B"/>
    <property type="match status" value="1"/>
</dbReference>
<dbReference type="InterPro" id="IPR007481">
    <property type="entry name" value="SspB"/>
</dbReference>
<gene>
    <name evidence="2" type="ORF">GH975_10410</name>
</gene>
<dbReference type="Proteomes" id="UP000388235">
    <property type="component" value="Chromosome"/>
</dbReference>
<dbReference type="PANTHER" id="PTHR37486">
    <property type="entry name" value="STRINGENT STARVATION PROTEIN B"/>
    <property type="match status" value="1"/>
</dbReference>
<dbReference type="OrthoDB" id="9797358at2"/>